<feature type="transmembrane region" description="Helical" evidence="2">
    <location>
        <begin position="476"/>
        <end position="495"/>
    </location>
</feature>
<accession>D8PSS6</accession>
<dbReference type="GeneID" id="9594469"/>
<keyword evidence="2" id="KW-0472">Membrane</keyword>
<feature type="region of interest" description="Disordered" evidence="1">
    <location>
        <begin position="1"/>
        <end position="173"/>
    </location>
</feature>
<dbReference type="eggNOG" id="ENOG502S2RF">
    <property type="taxonomic scope" value="Eukaryota"/>
</dbReference>
<feature type="compositionally biased region" description="Polar residues" evidence="1">
    <location>
        <begin position="122"/>
        <end position="133"/>
    </location>
</feature>
<evidence type="ECO:0000256" key="2">
    <source>
        <dbReference type="SAM" id="Phobius"/>
    </source>
</evidence>
<gene>
    <name evidence="3" type="ORF">SCHCODRAFT_84575</name>
</gene>
<dbReference type="OMA" id="WCDAYNL"/>
<evidence type="ECO:0000256" key="1">
    <source>
        <dbReference type="SAM" id="MobiDB-lite"/>
    </source>
</evidence>
<dbReference type="HOGENOM" id="CLU_033747_0_0_1"/>
<dbReference type="AlphaFoldDB" id="D8PSS6"/>
<evidence type="ECO:0000313" key="4">
    <source>
        <dbReference type="Proteomes" id="UP000007431"/>
    </source>
</evidence>
<dbReference type="VEuPathDB" id="FungiDB:SCHCODRAFT_02605519"/>
<feature type="region of interest" description="Disordered" evidence="1">
    <location>
        <begin position="359"/>
        <end position="387"/>
    </location>
</feature>
<dbReference type="EMBL" id="GL377303">
    <property type="protein sequence ID" value="EFJ01190.1"/>
    <property type="molecule type" value="Genomic_DNA"/>
</dbReference>
<feature type="region of interest" description="Disordered" evidence="1">
    <location>
        <begin position="399"/>
        <end position="456"/>
    </location>
</feature>
<feature type="transmembrane region" description="Helical" evidence="2">
    <location>
        <begin position="277"/>
        <end position="297"/>
    </location>
</feature>
<feature type="transmembrane region" description="Helical" evidence="2">
    <location>
        <begin position="309"/>
        <end position="331"/>
    </location>
</feature>
<evidence type="ECO:0000313" key="3">
    <source>
        <dbReference type="EMBL" id="EFJ01190.1"/>
    </source>
</evidence>
<keyword evidence="2" id="KW-1133">Transmembrane helix</keyword>
<keyword evidence="2" id="KW-0812">Transmembrane</keyword>
<keyword evidence="4" id="KW-1185">Reference proteome</keyword>
<protein>
    <submittedName>
        <fullName evidence="3">Uncharacterized protein</fullName>
    </submittedName>
</protein>
<dbReference type="Proteomes" id="UP000007431">
    <property type="component" value="Unassembled WGS sequence"/>
</dbReference>
<name>D8PSS6_SCHCM</name>
<feature type="transmembrane region" description="Helical" evidence="2">
    <location>
        <begin position="515"/>
        <end position="535"/>
    </location>
</feature>
<proteinExistence type="predicted"/>
<dbReference type="KEGG" id="scm:SCHCO_02605519"/>
<feature type="compositionally biased region" description="Polar residues" evidence="1">
    <location>
        <begin position="1"/>
        <end position="10"/>
    </location>
</feature>
<feature type="compositionally biased region" description="Basic residues" evidence="1">
    <location>
        <begin position="366"/>
        <end position="379"/>
    </location>
</feature>
<dbReference type="OrthoDB" id="3253553at2759"/>
<sequence>MTVASHSSADSYGGMSSFAAASNSSVPPGAAPRQHYADPFTSTNPYNRESYRPSSAELDITNVGRRPFSRPPEPAHTTHYYPESDYAPPSPYRSNRSHASHPSSRRGTYDYNDPFASRPSLAGSQTSRNTVSNPFDPAATIKHGGKQRKFKGEGPYGNLDSPGSYGYDDPFSTPSYGPPSYGHEPYIGARSYGGEPVLPWGPDDDADRATITDEVKEERVRMLEERFSSKPSPTFRPDPDDAGEYRDPSTGALIVGTADRQGDLVTQGPRKRLAVRILQVLFAIGAAIPAIWAALFVHPKKDPSLKGSTASYVLYVWGAIGFVLILAVYFIHPCMRRRKFAKARGASVGGLANTGMMVLPVMQPGGKKKDKGMKRKKGRGPPSGDVQVNLIVDPAMFGRGRDEEEESEEEEPRRERRGGGPPGGWDGDSSSAGFRKDEEWGAAPPSKKKRKPRRSVMASLAAEKHWERARSYTHKLIWVDGAMLVVYFAVFIFSAIGGSCTAGDDGKTWCTAYDASRACACITALSFGITIFFGVKDLAASKTSPRQRGV</sequence>
<organism evidence="4">
    <name type="scientific">Schizophyllum commune (strain H4-8 / FGSC 9210)</name>
    <name type="common">Split gill fungus</name>
    <dbReference type="NCBI Taxonomy" id="578458"/>
    <lineage>
        <taxon>Eukaryota</taxon>
        <taxon>Fungi</taxon>
        <taxon>Dikarya</taxon>
        <taxon>Basidiomycota</taxon>
        <taxon>Agaricomycotina</taxon>
        <taxon>Agaricomycetes</taxon>
        <taxon>Agaricomycetidae</taxon>
        <taxon>Agaricales</taxon>
        <taxon>Schizophyllaceae</taxon>
        <taxon>Schizophyllum</taxon>
    </lineage>
</organism>
<dbReference type="InParanoid" id="D8PSS6"/>
<reference evidence="3 4" key="1">
    <citation type="journal article" date="2010" name="Nat. Biotechnol.">
        <title>Genome sequence of the model mushroom Schizophyllum commune.</title>
        <authorList>
            <person name="Ohm R.A."/>
            <person name="de Jong J.F."/>
            <person name="Lugones L.G."/>
            <person name="Aerts A."/>
            <person name="Kothe E."/>
            <person name="Stajich J.E."/>
            <person name="de Vries R.P."/>
            <person name="Record E."/>
            <person name="Levasseur A."/>
            <person name="Baker S.E."/>
            <person name="Bartholomew K.A."/>
            <person name="Coutinho P.M."/>
            <person name="Erdmann S."/>
            <person name="Fowler T.J."/>
            <person name="Gathman A.C."/>
            <person name="Lombard V."/>
            <person name="Henrissat B."/>
            <person name="Knabe N."/>
            <person name="Kuees U."/>
            <person name="Lilly W.W."/>
            <person name="Lindquist E."/>
            <person name="Lucas S."/>
            <person name="Magnuson J.K."/>
            <person name="Piumi F."/>
            <person name="Raudaskoski M."/>
            <person name="Salamov A."/>
            <person name="Schmutz J."/>
            <person name="Schwarze F.W.M.R."/>
            <person name="vanKuyk P.A."/>
            <person name="Horton J.S."/>
            <person name="Grigoriev I.V."/>
            <person name="Woesten H.A.B."/>
        </authorList>
    </citation>
    <scope>NUCLEOTIDE SEQUENCE [LARGE SCALE GENOMIC DNA]</scope>
    <source>
        <strain evidence="4">H4-8 / FGSC 9210</strain>
    </source>
</reference>